<reference evidence="12" key="1">
    <citation type="submission" date="2020-12" db="EMBL/GenBank/DDBJ databases">
        <title>Methylobrevis albus sp. nov., isolated from fresh water lack sediment.</title>
        <authorList>
            <person name="Zou Q."/>
        </authorList>
    </citation>
    <scope>NUCLEOTIDE SEQUENCE</scope>
    <source>
        <strain evidence="12">L22</strain>
    </source>
</reference>
<keyword evidence="7" id="KW-0460">Magnesium</keyword>
<evidence type="ECO:0000256" key="2">
    <source>
        <dbReference type="ARBA" id="ARBA00001964"/>
    </source>
</evidence>
<dbReference type="SMART" id="SM00861">
    <property type="entry name" value="Transket_pyr"/>
    <property type="match status" value="1"/>
</dbReference>
<dbReference type="CDD" id="cd07033">
    <property type="entry name" value="TPP_PYR_DXS_TK_like"/>
    <property type="match status" value="1"/>
</dbReference>
<dbReference type="SUPFAM" id="SSF52922">
    <property type="entry name" value="TK C-terminal domain-like"/>
    <property type="match status" value="1"/>
</dbReference>
<dbReference type="RefSeq" id="WP_197309866.1">
    <property type="nucleotide sequence ID" value="NZ_JADZLT010000040.1"/>
</dbReference>
<dbReference type="GO" id="GO:0004802">
    <property type="term" value="F:transketolase activity"/>
    <property type="evidence" value="ECO:0007669"/>
    <property type="project" value="UniProtKB-EC"/>
</dbReference>
<evidence type="ECO:0000313" key="13">
    <source>
        <dbReference type="Proteomes" id="UP000631694"/>
    </source>
</evidence>
<evidence type="ECO:0000256" key="7">
    <source>
        <dbReference type="ARBA" id="ARBA00022842"/>
    </source>
</evidence>
<dbReference type="PROSITE" id="PS00802">
    <property type="entry name" value="TRANSKETOLASE_2"/>
    <property type="match status" value="1"/>
</dbReference>
<organism evidence="12 13">
    <name type="scientific">Methylobrevis albus</name>
    <dbReference type="NCBI Taxonomy" id="2793297"/>
    <lineage>
        <taxon>Bacteria</taxon>
        <taxon>Pseudomonadati</taxon>
        <taxon>Pseudomonadota</taxon>
        <taxon>Alphaproteobacteria</taxon>
        <taxon>Hyphomicrobiales</taxon>
        <taxon>Pleomorphomonadaceae</taxon>
        <taxon>Methylobrevis</taxon>
    </lineage>
</organism>
<comment type="caution">
    <text evidence="12">The sequence shown here is derived from an EMBL/GenBank/DDBJ whole genome shotgun (WGS) entry which is preliminary data.</text>
</comment>
<dbReference type="InterPro" id="IPR005474">
    <property type="entry name" value="Transketolase_N"/>
</dbReference>
<dbReference type="Pfam" id="PF22613">
    <property type="entry name" value="Transketolase_C_1"/>
    <property type="match status" value="1"/>
</dbReference>
<evidence type="ECO:0000256" key="3">
    <source>
        <dbReference type="ARBA" id="ARBA00007131"/>
    </source>
</evidence>
<keyword evidence="13" id="KW-1185">Reference proteome</keyword>
<evidence type="ECO:0000256" key="6">
    <source>
        <dbReference type="ARBA" id="ARBA00022837"/>
    </source>
</evidence>
<name>A0A931MXA6_9HYPH</name>
<dbReference type="PANTHER" id="PTHR43522">
    <property type="entry name" value="TRANSKETOLASE"/>
    <property type="match status" value="1"/>
</dbReference>
<dbReference type="EMBL" id="JADZLT010000040">
    <property type="protein sequence ID" value="MBH0236767.1"/>
    <property type="molecule type" value="Genomic_DNA"/>
</dbReference>
<dbReference type="Gene3D" id="3.40.50.920">
    <property type="match status" value="1"/>
</dbReference>
<dbReference type="PANTHER" id="PTHR43522:SF2">
    <property type="entry name" value="TRANSKETOLASE 1-RELATED"/>
    <property type="match status" value="1"/>
</dbReference>
<proteinExistence type="inferred from homology"/>
<comment type="cofactor">
    <cofactor evidence="2">
        <name>thiamine diphosphate</name>
        <dbReference type="ChEBI" id="CHEBI:58937"/>
    </cofactor>
</comment>
<dbReference type="InterPro" id="IPR029061">
    <property type="entry name" value="THDP-binding"/>
</dbReference>
<feature type="domain" description="Transketolase-like pyrimidine-binding" evidence="11">
    <location>
        <begin position="352"/>
        <end position="523"/>
    </location>
</feature>
<protein>
    <submittedName>
        <fullName evidence="12">Transketolase</fullName>
        <ecNumber evidence="12">2.2.1.1</ecNumber>
    </submittedName>
</protein>
<dbReference type="SUPFAM" id="SSF52518">
    <property type="entry name" value="Thiamin diphosphate-binding fold (THDP-binding)"/>
    <property type="match status" value="2"/>
</dbReference>
<keyword evidence="5" id="KW-0479">Metal-binding</keyword>
<gene>
    <name evidence="12" type="ORF">I5731_02940</name>
</gene>
<evidence type="ECO:0000256" key="4">
    <source>
        <dbReference type="ARBA" id="ARBA00022679"/>
    </source>
</evidence>
<evidence type="ECO:0000256" key="1">
    <source>
        <dbReference type="ARBA" id="ARBA00001946"/>
    </source>
</evidence>
<dbReference type="InterPro" id="IPR055152">
    <property type="entry name" value="Transketolase-like_C_2"/>
</dbReference>
<evidence type="ECO:0000259" key="11">
    <source>
        <dbReference type="SMART" id="SM00861"/>
    </source>
</evidence>
<dbReference type="Proteomes" id="UP000631694">
    <property type="component" value="Unassembled WGS sequence"/>
</dbReference>
<evidence type="ECO:0000256" key="5">
    <source>
        <dbReference type="ARBA" id="ARBA00022723"/>
    </source>
</evidence>
<dbReference type="Pfam" id="PF02779">
    <property type="entry name" value="Transket_pyr"/>
    <property type="match status" value="1"/>
</dbReference>
<dbReference type="InterPro" id="IPR033247">
    <property type="entry name" value="Transketolase_fam"/>
</dbReference>
<sequence length="660" mass="69191">MNAKPGGGTGAYAAGDLPLAGMADAVRLLSAEMVAQAGSGRADHAAALSDVATVLLAQSLSFDPAKPDWPDRDRLVVSEGHGAPLLYALLYLTSTGDVEAADLGDYRQLGSRTPGSPERGHLPGVEATTGPLGQGLGMAVGMALAERLLNARVGDGLTDHYTYVLAGRRGLMAGLSQEAAELAAELELSRLIVLVEDRHPADDAPSEARLPVDRAARFAAAGWSVRHVDAHDHAAIAVALAEERLTRQPSMIACRTDRGDPLGSGRAADDLARIRQAFGGTGGDFKVPAEIRAAWRSLGRRGAAASLRWGRNLDAASIEARRLFVAGGGLGDEAREALTAIKASFSVDRPHLPTLQSTQRVLDALAPAMPELIGGAVAPVSRTSVRARSQRLVERGSFQGSFVPFGAREHAMAAAMNGIALHGCLVPYGAMRLTFSDYARPAIRLAALMGLRAVFVMTHDSVGVGEDGPTQQPVEQLAALRAMPNLNVYRPADAVEVAEVWLSALQQESTPSVICLSAQSLPTLRRTASTEVMAGRGGYLIAGATADRDVTLLATGSEVAIAVAAGERLAADGIKAAVVSMPCFELFRIQAPEYRRRVLGTRPRVAIEAGVRDPWNALLGERDVFLGLDEFGVSGSPADVYDCFGLTPEAVAAAARRVVA</sequence>
<keyword evidence="4 12" id="KW-0808">Transferase</keyword>
<dbReference type="GO" id="GO:0005829">
    <property type="term" value="C:cytosol"/>
    <property type="evidence" value="ECO:0007669"/>
    <property type="project" value="TreeGrafter"/>
</dbReference>
<feature type="region of interest" description="Disordered" evidence="10">
    <location>
        <begin position="109"/>
        <end position="128"/>
    </location>
</feature>
<keyword evidence="8" id="KW-0786">Thiamine pyrophosphate</keyword>
<evidence type="ECO:0000256" key="10">
    <source>
        <dbReference type="SAM" id="MobiDB-lite"/>
    </source>
</evidence>
<evidence type="ECO:0000313" key="12">
    <source>
        <dbReference type="EMBL" id="MBH0236767.1"/>
    </source>
</evidence>
<accession>A0A931MXA6</accession>
<dbReference type="GO" id="GO:0046872">
    <property type="term" value="F:metal ion binding"/>
    <property type="evidence" value="ECO:0007669"/>
    <property type="project" value="UniProtKB-KW"/>
</dbReference>
<dbReference type="InterPro" id="IPR009014">
    <property type="entry name" value="Transketo_C/PFOR_II"/>
</dbReference>
<evidence type="ECO:0000256" key="8">
    <source>
        <dbReference type="ARBA" id="ARBA00023052"/>
    </source>
</evidence>
<dbReference type="Pfam" id="PF00456">
    <property type="entry name" value="Transketolase_N"/>
    <property type="match status" value="1"/>
</dbReference>
<dbReference type="EC" id="2.2.1.1" evidence="12"/>
<dbReference type="InterPro" id="IPR020826">
    <property type="entry name" value="Transketolase_BS"/>
</dbReference>
<comment type="cofactor">
    <cofactor evidence="1">
        <name>Mg(2+)</name>
        <dbReference type="ChEBI" id="CHEBI:18420"/>
    </cofactor>
</comment>
<dbReference type="InterPro" id="IPR005475">
    <property type="entry name" value="Transketolase-like_Pyr-bd"/>
</dbReference>
<dbReference type="AlphaFoldDB" id="A0A931MXA6"/>
<evidence type="ECO:0000256" key="9">
    <source>
        <dbReference type="ARBA" id="ARBA00049473"/>
    </source>
</evidence>
<dbReference type="GO" id="GO:0006098">
    <property type="term" value="P:pentose-phosphate shunt"/>
    <property type="evidence" value="ECO:0007669"/>
    <property type="project" value="TreeGrafter"/>
</dbReference>
<comment type="similarity">
    <text evidence="3">Belongs to the transketolase family.</text>
</comment>
<dbReference type="Gene3D" id="3.40.50.970">
    <property type="match status" value="2"/>
</dbReference>
<keyword evidence="6" id="KW-0106">Calcium</keyword>
<comment type="catalytic activity">
    <reaction evidence="9">
        <text>D-sedoheptulose 7-phosphate + D-glyceraldehyde 3-phosphate = aldehydo-D-ribose 5-phosphate + D-xylulose 5-phosphate</text>
        <dbReference type="Rhea" id="RHEA:10508"/>
        <dbReference type="ChEBI" id="CHEBI:57483"/>
        <dbReference type="ChEBI" id="CHEBI:57737"/>
        <dbReference type="ChEBI" id="CHEBI:58273"/>
        <dbReference type="ChEBI" id="CHEBI:59776"/>
        <dbReference type="EC" id="2.2.1.1"/>
    </reaction>
</comment>